<dbReference type="STRING" id="198616.SAMN05216193_10742"/>
<evidence type="ECO:0000313" key="2">
    <source>
        <dbReference type="EMBL" id="SDO01475.1"/>
    </source>
</evidence>
<feature type="signal peptide" evidence="1">
    <location>
        <begin position="1"/>
        <end position="23"/>
    </location>
</feature>
<keyword evidence="3" id="KW-1185">Reference proteome</keyword>
<dbReference type="OrthoDB" id="7022843at2"/>
<dbReference type="AlphaFoldDB" id="A0A1H0G3J8"/>
<evidence type="ECO:0000256" key="1">
    <source>
        <dbReference type="SAM" id="SignalP"/>
    </source>
</evidence>
<organism evidence="2 3">
    <name type="scientific">Pseudomonas jinjuensis</name>
    <dbReference type="NCBI Taxonomy" id="198616"/>
    <lineage>
        <taxon>Bacteria</taxon>
        <taxon>Pseudomonadati</taxon>
        <taxon>Pseudomonadota</taxon>
        <taxon>Gammaproteobacteria</taxon>
        <taxon>Pseudomonadales</taxon>
        <taxon>Pseudomonadaceae</taxon>
        <taxon>Pseudomonas</taxon>
    </lineage>
</organism>
<reference evidence="3" key="1">
    <citation type="submission" date="2016-10" db="EMBL/GenBank/DDBJ databases">
        <authorList>
            <person name="Varghese N."/>
            <person name="Submissions S."/>
        </authorList>
    </citation>
    <scope>NUCLEOTIDE SEQUENCE [LARGE SCALE GENOMIC DNA]</scope>
    <source>
        <strain evidence="3">JCM 21621</strain>
    </source>
</reference>
<evidence type="ECO:0000313" key="3">
    <source>
        <dbReference type="Proteomes" id="UP000242957"/>
    </source>
</evidence>
<accession>A0A1H0G3J8</accession>
<sequence>MKSPIIATCCTLLLMQASGSAWAFCTDHDAEVKGKQVAAKVASITQSDPERAEKLNEKLRAIDKERSSEERPDACAAYDDMLKELDQSAPKVERETQPSNDSEY</sequence>
<gene>
    <name evidence="2" type="ORF">SAMN05216193_10742</name>
</gene>
<keyword evidence="1" id="KW-0732">Signal</keyword>
<protein>
    <submittedName>
        <fullName evidence="2">Uncharacterized protein</fullName>
    </submittedName>
</protein>
<name>A0A1H0G3J8_9PSED</name>
<dbReference type="RefSeq" id="WP_084314231.1">
    <property type="nucleotide sequence ID" value="NZ_FNIJ01000007.1"/>
</dbReference>
<feature type="chain" id="PRO_5017327746" evidence="1">
    <location>
        <begin position="24"/>
        <end position="104"/>
    </location>
</feature>
<proteinExistence type="predicted"/>
<dbReference type="Proteomes" id="UP000242957">
    <property type="component" value="Unassembled WGS sequence"/>
</dbReference>
<dbReference type="EMBL" id="FNIJ01000007">
    <property type="protein sequence ID" value="SDO01475.1"/>
    <property type="molecule type" value="Genomic_DNA"/>
</dbReference>